<keyword evidence="5" id="KW-0812">Transmembrane</keyword>
<dbReference type="EMBL" id="JAJLJH010000001">
    <property type="protein sequence ID" value="MCK9685341.1"/>
    <property type="molecule type" value="Genomic_DNA"/>
</dbReference>
<evidence type="ECO:0000256" key="7">
    <source>
        <dbReference type="ARBA" id="ARBA00023065"/>
    </source>
</evidence>
<accession>A0A9X1YPC5</accession>
<keyword evidence="7" id="KW-0406">Ion transport</keyword>
<evidence type="ECO:0000256" key="10">
    <source>
        <dbReference type="ARBA" id="ARBA00023237"/>
    </source>
</evidence>
<dbReference type="GO" id="GO:0046930">
    <property type="term" value="C:pore complex"/>
    <property type="evidence" value="ECO:0007669"/>
    <property type="project" value="UniProtKB-KW"/>
</dbReference>
<sequence length="466" mass="49091">MKELKLGRSSPLVVAACMAACMPAWSQDNGAATSNQDVLKRLEEMARQIEQLKAQVKADEEKLNATARSAAPQPVAAPVGKAAVEGLSKQGNEEATGAVDVDKEPEGAALVRSEKAKINFYGMIDVGVEDLRGHLASGKESDAVRISNGIITPHFGLIGNGQLVRGLQGSFNMEGSFAPDNGSSGIGGRLFGRQAWVGLSGGFGTVRLGRQYTMARMGWEDANPYGTGNQGLRLLDPRISNPRADNSISYFGKWGPVTAGVNWSAGWDAIDGNAANTGPSNNAGADCPGEVASNNRQCRESSAGIKYDGGSWGLTSSFERLWGGTSATYGGLTTPNTTDTRFVLGGYLKLHGGAKLTAGWIQRDNEGSKTPKSDMYWTQAIVPVGDGFYFDGLLGELKYEDSPNKAMLINLRGRYIVSKDTTLYVTGALMNNDGTLALPASASTPSATPSAGGKQGSVITGILYRF</sequence>
<keyword evidence="10" id="KW-0998">Cell outer membrane</keyword>
<keyword evidence="9" id="KW-0472">Membrane</keyword>
<dbReference type="Proteomes" id="UP001139353">
    <property type="component" value="Unassembled WGS sequence"/>
</dbReference>
<dbReference type="GO" id="GO:0006811">
    <property type="term" value="P:monoatomic ion transport"/>
    <property type="evidence" value="ECO:0007669"/>
    <property type="project" value="UniProtKB-KW"/>
</dbReference>
<comment type="subcellular location">
    <subcellularLocation>
        <location evidence="1">Cell outer membrane</location>
        <topology evidence="1">Multi-pass membrane protein</topology>
    </subcellularLocation>
</comment>
<protein>
    <submittedName>
        <fullName evidence="14">Porin</fullName>
    </submittedName>
</protein>
<feature type="coiled-coil region" evidence="11">
    <location>
        <begin position="35"/>
        <end position="69"/>
    </location>
</feature>
<comment type="subunit">
    <text evidence="2">Homotrimer.</text>
</comment>
<dbReference type="Pfam" id="PF13609">
    <property type="entry name" value="Porin_4"/>
    <property type="match status" value="1"/>
</dbReference>
<dbReference type="PANTHER" id="PTHR34501:SF9">
    <property type="entry name" value="MAJOR OUTER MEMBRANE PROTEIN P.IA"/>
    <property type="match status" value="1"/>
</dbReference>
<organism evidence="14 15">
    <name type="scientific">Scleromatobacter humisilvae</name>
    <dbReference type="NCBI Taxonomy" id="2897159"/>
    <lineage>
        <taxon>Bacteria</taxon>
        <taxon>Pseudomonadati</taxon>
        <taxon>Pseudomonadota</taxon>
        <taxon>Betaproteobacteria</taxon>
        <taxon>Burkholderiales</taxon>
        <taxon>Sphaerotilaceae</taxon>
        <taxon>Scleromatobacter</taxon>
    </lineage>
</organism>
<evidence type="ECO:0000256" key="6">
    <source>
        <dbReference type="ARBA" id="ARBA00022729"/>
    </source>
</evidence>
<evidence type="ECO:0000256" key="12">
    <source>
        <dbReference type="SAM" id="SignalP"/>
    </source>
</evidence>
<proteinExistence type="predicted"/>
<evidence type="ECO:0000256" key="5">
    <source>
        <dbReference type="ARBA" id="ARBA00022692"/>
    </source>
</evidence>
<evidence type="ECO:0000256" key="8">
    <source>
        <dbReference type="ARBA" id="ARBA00023114"/>
    </source>
</evidence>
<dbReference type="CDD" id="cd00342">
    <property type="entry name" value="gram_neg_porins"/>
    <property type="match status" value="1"/>
</dbReference>
<evidence type="ECO:0000256" key="2">
    <source>
        <dbReference type="ARBA" id="ARBA00011233"/>
    </source>
</evidence>
<dbReference type="InterPro" id="IPR033900">
    <property type="entry name" value="Gram_neg_porin_domain"/>
</dbReference>
<gene>
    <name evidence="14" type="ORF">LPC04_06385</name>
</gene>
<dbReference type="Gene3D" id="2.40.160.10">
    <property type="entry name" value="Porin"/>
    <property type="match status" value="1"/>
</dbReference>
<dbReference type="GO" id="GO:0015288">
    <property type="term" value="F:porin activity"/>
    <property type="evidence" value="ECO:0007669"/>
    <property type="project" value="UniProtKB-KW"/>
</dbReference>
<dbReference type="AlphaFoldDB" id="A0A9X1YPC5"/>
<keyword evidence="3" id="KW-0813">Transport</keyword>
<dbReference type="RefSeq" id="WP_275681347.1">
    <property type="nucleotide sequence ID" value="NZ_JAJLJH010000001.1"/>
</dbReference>
<feature type="chain" id="PRO_5040899930" evidence="12">
    <location>
        <begin position="27"/>
        <end position="466"/>
    </location>
</feature>
<reference evidence="14" key="1">
    <citation type="submission" date="2021-11" db="EMBL/GenBank/DDBJ databases">
        <title>BS-T2-15 a new species belonging to the Comamonadaceae family isolated from the soil of a French oak forest.</title>
        <authorList>
            <person name="Mieszkin S."/>
            <person name="Alain K."/>
        </authorList>
    </citation>
    <scope>NUCLEOTIDE SEQUENCE</scope>
    <source>
        <strain evidence="14">BS-T2-15</strain>
    </source>
</reference>
<name>A0A9X1YPC5_9BURK</name>
<evidence type="ECO:0000256" key="3">
    <source>
        <dbReference type="ARBA" id="ARBA00022448"/>
    </source>
</evidence>
<evidence type="ECO:0000256" key="4">
    <source>
        <dbReference type="ARBA" id="ARBA00022452"/>
    </source>
</evidence>
<comment type="caution">
    <text evidence="14">The sequence shown here is derived from an EMBL/GenBank/DDBJ whole genome shotgun (WGS) entry which is preliminary data.</text>
</comment>
<evidence type="ECO:0000313" key="14">
    <source>
        <dbReference type="EMBL" id="MCK9685341.1"/>
    </source>
</evidence>
<keyword evidence="8" id="KW-0626">Porin</keyword>
<dbReference type="InterPro" id="IPR050298">
    <property type="entry name" value="Gram-neg_bact_OMP"/>
</dbReference>
<dbReference type="SUPFAM" id="SSF56935">
    <property type="entry name" value="Porins"/>
    <property type="match status" value="1"/>
</dbReference>
<feature type="domain" description="Porin" evidence="13">
    <location>
        <begin position="113"/>
        <end position="435"/>
    </location>
</feature>
<evidence type="ECO:0000313" key="15">
    <source>
        <dbReference type="Proteomes" id="UP001139353"/>
    </source>
</evidence>
<evidence type="ECO:0000259" key="13">
    <source>
        <dbReference type="Pfam" id="PF13609"/>
    </source>
</evidence>
<feature type="signal peptide" evidence="12">
    <location>
        <begin position="1"/>
        <end position="26"/>
    </location>
</feature>
<evidence type="ECO:0000256" key="9">
    <source>
        <dbReference type="ARBA" id="ARBA00023136"/>
    </source>
</evidence>
<keyword evidence="15" id="KW-1185">Reference proteome</keyword>
<dbReference type="GO" id="GO:0009279">
    <property type="term" value="C:cell outer membrane"/>
    <property type="evidence" value="ECO:0007669"/>
    <property type="project" value="UniProtKB-SubCell"/>
</dbReference>
<keyword evidence="4" id="KW-1134">Transmembrane beta strand</keyword>
<dbReference type="PANTHER" id="PTHR34501">
    <property type="entry name" value="PROTEIN YDDL-RELATED"/>
    <property type="match status" value="1"/>
</dbReference>
<keyword evidence="11" id="KW-0175">Coiled coil</keyword>
<dbReference type="InterPro" id="IPR023614">
    <property type="entry name" value="Porin_dom_sf"/>
</dbReference>
<keyword evidence="6 12" id="KW-0732">Signal</keyword>
<evidence type="ECO:0000256" key="11">
    <source>
        <dbReference type="SAM" id="Coils"/>
    </source>
</evidence>
<evidence type="ECO:0000256" key="1">
    <source>
        <dbReference type="ARBA" id="ARBA00004571"/>
    </source>
</evidence>